<feature type="transmembrane region" description="Helical" evidence="1">
    <location>
        <begin position="33"/>
        <end position="55"/>
    </location>
</feature>
<comment type="caution">
    <text evidence="2">The sequence shown here is derived from an EMBL/GenBank/DDBJ whole genome shotgun (WGS) entry which is preliminary data.</text>
</comment>
<evidence type="ECO:0000313" key="2">
    <source>
        <dbReference type="EMBL" id="MDE8654096.1"/>
    </source>
</evidence>
<accession>A0ABT5WW67</accession>
<protein>
    <recommendedName>
        <fullName evidence="4">Tryptophan-rich sensory protein</fullName>
    </recommendedName>
</protein>
<organism evidence="2 3">
    <name type="scientific">Novosphingobium album</name>
    <name type="common">ex Liu et al. 2023</name>
    <dbReference type="NCBI Taxonomy" id="3031130"/>
    <lineage>
        <taxon>Bacteria</taxon>
        <taxon>Pseudomonadati</taxon>
        <taxon>Pseudomonadota</taxon>
        <taxon>Alphaproteobacteria</taxon>
        <taxon>Sphingomonadales</taxon>
        <taxon>Sphingomonadaceae</taxon>
        <taxon>Novosphingobium</taxon>
    </lineage>
</organism>
<keyword evidence="1" id="KW-0812">Transmembrane</keyword>
<evidence type="ECO:0000313" key="3">
    <source>
        <dbReference type="Proteomes" id="UP001216253"/>
    </source>
</evidence>
<dbReference type="Proteomes" id="UP001216253">
    <property type="component" value="Unassembled WGS sequence"/>
</dbReference>
<sequence length="61" mass="6683">MALAGAIAALIAAAAWLADHRRMRRADLDRVGFMPWTTVFFWSLLAAIVLLGLAARDWLAS</sequence>
<keyword evidence="1" id="KW-1133">Transmembrane helix</keyword>
<evidence type="ECO:0000256" key="1">
    <source>
        <dbReference type="SAM" id="Phobius"/>
    </source>
</evidence>
<gene>
    <name evidence="2" type="ORF">PYV00_20590</name>
</gene>
<evidence type="ECO:0008006" key="4">
    <source>
        <dbReference type="Google" id="ProtNLM"/>
    </source>
</evidence>
<reference evidence="2 3" key="1">
    <citation type="submission" date="2023-03" db="EMBL/GenBank/DDBJ databases">
        <title>NovoSphingobium album sp. nov. isolated from polycyclic aromatic hydrocarbons- and heavy-metal polluted soil.</title>
        <authorList>
            <person name="Liu Z."/>
            <person name="Wang K."/>
        </authorList>
    </citation>
    <scope>NUCLEOTIDE SEQUENCE [LARGE SCALE GENOMIC DNA]</scope>
    <source>
        <strain evidence="2 3">H3SJ31-1</strain>
    </source>
</reference>
<dbReference type="EMBL" id="JARESE010000073">
    <property type="protein sequence ID" value="MDE8654096.1"/>
    <property type="molecule type" value="Genomic_DNA"/>
</dbReference>
<keyword evidence="3" id="KW-1185">Reference proteome</keyword>
<name>A0ABT5WW67_9SPHN</name>
<keyword evidence="1" id="KW-0472">Membrane</keyword>
<proteinExistence type="predicted"/>